<keyword evidence="5" id="KW-1185">Reference proteome</keyword>
<dbReference type="GO" id="GO:0003729">
    <property type="term" value="F:mRNA binding"/>
    <property type="evidence" value="ECO:0007669"/>
    <property type="project" value="InterPro"/>
</dbReference>
<evidence type="ECO:0000256" key="1">
    <source>
        <dbReference type="ARBA" id="ARBA00006151"/>
    </source>
</evidence>
<accession>A0A0N4ZQ36</accession>
<feature type="region of interest" description="Disordered" evidence="3">
    <location>
        <begin position="254"/>
        <end position="279"/>
    </location>
</feature>
<evidence type="ECO:0000313" key="5">
    <source>
        <dbReference type="Proteomes" id="UP000038045"/>
    </source>
</evidence>
<feature type="compositionally biased region" description="Polar residues" evidence="3">
    <location>
        <begin position="1"/>
        <end position="19"/>
    </location>
</feature>
<dbReference type="AlphaFoldDB" id="A0A0N4ZQ36"/>
<feature type="region of interest" description="Disordered" evidence="3">
    <location>
        <begin position="309"/>
        <end position="339"/>
    </location>
</feature>
<name>A0A0N4ZQ36_PARTI</name>
<dbReference type="InterPro" id="IPR038294">
    <property type="entry name" value="SLBP_RNA_bind_sf"/>
</dbReference>
<dbReference type="STRING" id="131310.A0A0N4ZQ36"/>
<feature type="compositionally biased region" description="Basic residues" evidence="3">
    <location>
        <begin position="143"/>
        <end position="152"/>
    </location>
</feature>
<sequence length="339" mass="39327">MSHTKGLKSPTQNEQSSIIRKSPRTSKGKKLNDIFNEEMDIDIKKLTEEAEKMKGKNWVDIVEEDQRSNEEKESNFPCSRSRKQAVPKRNATTTPRYLRSATKNIDENNKEINNRKRRMDRSRSLAQTDDESVNNVEVVERNSKRRSPRKKVCTTPSTHDSSNIKTKEGWCDPKLGWCKDPNVLVRRSKEIEKAKEKPVYTEYLEAIPKRERVKNIHPRTPNKFINYSRRSWDSQMKIWKRSLYEFFGRTPNTSCRTTPRMSRDPSPYISPSKEENNGKQTIGNMDFAINGVDPERMSSLLSKFDIDSRKKFNDDGDESTLKGPTNNMNNGPTNFANVL</sequence>
<dbReference type="FunFam" id="1.10.8.1120:FF:000001">
    <property type="entry name" value="Histone RNA hairpin-binding protein-like"/>
    <property type="match status" value="1"/>
</dbReference>
<dbReference type="GO" id="GO:0005737">
    <property type="term" value="C:cytoplasm"/>
    <property type="evidence" value="ECO:0007669"/>
    <property type="project" value="TreeGrafter"/>
</dbReference>
<dbReference type="InterPro" id="IPR026502">
    <property type="entry name" value="SLBP1/SLBP2"/>
</dbReference>
<evidence type="ECO:0000256" key="2">
    <source>
        <dbReference type="ARBA" id="ARBA00022884"/>
    </source>
</evidence>
<proteinExistence type="inferred from homology"/>
<comment type="similarity">
    <text evidence="1">Belongs to the SLBP family.</text>
</comment>
<dbReference type="PANTHER" id="PTHR17408:SF0">
    <property type="entry name" value="HISTONE RNA HAIRPIN-BINDING PROTEIN"/>
    <property type="match status" value="1"/>
</dbReference>
<protein>
    <submittedName>
        <fullName evidence="6">SLBP_RNA_bind domain-containing protein</fullName>
    </submittedName>
</protein>
<dbReference type="GO" id="GO:0007076">
    <property type="term" value="P:mitotic chromosome condensation"/>
    <property type="evidence" value="ECO:0007669"/>
    <property type="project" value="UniProtKB-ARBA"/>
</dbReference>
<dbReference type="WBParaSite" id="PTRK_0001064000.1">
    <property type="protein sequence ID" value="PTRK_0001064000.1"/>
    <property type="gene ID" value="PTRK_0001064000"/>
</dbReference>
<dbReference type="GO" id="GO:0006398">
    <property type="term" value="P:mRNA 3'-end processing by stem-loop binding and cleavage"/>
    <property type="evidence" value="ECO:0007669"/>
    <property type="project" value="TreeGrafter"/>
</dbReference>
<feature type="compositionally biased region" description="Basic and acidic residues" evidence="3">
    <location>
        <begin position="65"/>
        <end position="74"/>
    </location>
</feature>
<dbReference type="GO" id="GO:0051028">
    <property type="term" value="P:mRNA transport"/>
    <property type="evidence" value="ECO:0007669"/>
    <property type="project" value="TreeGrafter"/>
</dbReference>
<evidence type="ECO:0000256" key="3">
    <source>
        <dbReference type="SAM" id="MobiDB-lite"/>
    </source>
</evidence>
<evidence type="ECO:0000313" key="6">
    <source>
        <dbReference type="WBParaSite" id="PTRK_0001064000.1"/>
    </source>
</evidence>
<feature type="region of interest" description="Disordered" evidence="3">
    <location>
        <begin position="1"/>
        <end position="33"/>
    </location>
</feature>
<dbReference type="Gene3D" id="1.10.8.1120">
    <property type="entry name" value="Histone RNA hairpin-binding protein RNA-binding domain"/>
    <property type="match status" value="1"/>
</dbReference>
<dbReference type="Proteomes" id="UP000038045">
    <property type="component" value="Unplaced"/>
</dbReference>
<keyword evidence="2" id="KW-0694">RNA-binding</keyword>
<dbReference type="InterPro" id="IPR029344">
    <property type="entry name" value="SLBP_RNA_bind"/>
</dbReference>
<dbReference type="GO" id="GO:0071204">
    <property type="term" value="C:histone pre-mRNA 3'end processing complex"/>
    <property type="evidence" value="ECO:0007669"/>
    <property type="project" value="TreeGrafter"/>
</dbReference>
<dbReference type="GO" id="GO:0071207">
    <property type="term" value="F:histone pre-mRNA stem-loop binding"/>
    <property type="evidence" value="ECO:0007669"/>
    <property type="project" value="TreeGrafter"/>
</dbReference>
<dbReference type="PANTHER" id="PTHR17408">
    <property type="entry name" value="HISTONE RNA HAIRPIN-BINDING PROTEIN"/>
    <property type="match status" value="1"/>
</dbReference>
<feature type="domain" description="Histone RNA hairpin-binding protein RNA-binding" evidence="4">
    <location>
        <begin position="180"/>
        <end position="246"/>
    </location>
</feature>
<evidence type="ECO:0000259" key="4">
    <source>
        <dbReference type="Pfam" id="PF15247"/>
    </source>
</evidence>
<dbReference type="Pfam" id="PF15247">
    <property type="entry name" value="SLBP_RNA_bind"/>
    <property type="match status" value="1"/>
</dbReference>
<feature type="compositionally biased region" description="Basic and acidic residues" evidence="3">
    <location>
        <begin position="104"/>
        <end position="114"/>
    </location>
</feature>
<organism evidence="5 6">
    <name type="scientific">Parastrongyloides trichosuri</name>
    <name type="common">Possum-specific nematode worm</name>
    <dbReference type="NCBI Taxonomy" id="131310"/>
    <lineage>
        <taxon>Eukaryota</taxon>
        <taxon>Metazoa</taxon>
        <taxon>Ecdysozoa</taxon>
        <taxon>Nematoda</taxon>
        <taxon>Chromadorea</taxon>
        <taxon>Rhabditida</taxon>
        <taxon>Tylenchina</taxon>
        <taxon>Panagrolaimomorpha</taxon>
        <taxon>Strongyloidoidea</taxon>
        <taxon>Strongyloididae</taxon>
        <taxon>Parastrongyloides</taxon>
    </lineage>
</organism>
<feature type="region of interest" description="Disordered" evidence="3">
    <location>
        <begin position="65"/>
        <end position="165"/>
    </location>
</feature>
<feature type="compositionally biased region" description="Polar residues" evidence="3">
    <location>
        <begin position="154"/>
        <end position="164"/>
    </location>
</feature>
<feature type="compositionally biased region" description="Low complexity" evidence="3">
    <location>
        <begin position="323"/>
        <end position="339"/>
    </location>
</feature>
<reference evidence="6" key="1">
    <citation type="submission" date="2017-02" db="UniProtKB">
        <authorList>
            <consortium name="WormBaseParasite"/>
        </authorList>
    </citation>
    <scope>IDENTIFICATION</scope>
</reference>